<evidence type="ECO:0000256" key="1">
    <source>
        <dbReference type="ARBA" id="ARBA00023015"/>
    </source>
</evidence>
<dbReference type="SMART" id="SM00344">
    <property type="entry name" value="HTH_ASNC"/>
    <property type="match status" value="1"/>
</dbReference>
<dbReference type="EMBL" id="FMTM01000005">
    <property type="protein sequence ID" value="SCW65831.1"/>
    <property type="molecule type" value="Genomic_DNA"/>
</dbReference>
<dbReference type="Pfam" id="PF01037">
    <property type="entry name" value="AsnC_trans_reg"/>
    <property type="match status" value="1"/>
</dbReference>
<sequence>MPSPVKAAICKRPMLLETKRTTASQSDSACSTESFMIGQLSPHSKIMPQRRAVSGTEPFVFRCDATLVIAFYLCLEWVKSFRNCRQMKESASSDDELDAIDLNILRHLQKNGRLTNADLATKVNISAATCHRRTQRLFKKKAIRGVRAIIDPTAIDLEVVVMVGVVLDRSTPESFAAFEKAVKALGFVIECYLIAGDYDYFLKIRVSSMQAFNRLHGNQLLTLPGVRQTRTFFVMKEVTDNAPLAF</sequence>
<evidence type="ECO:0000256" key="4">
    <source>
        <dbReference type="ARBA" id="ARBA00023163"/>
    </source>
</evidence>
<dbReference type="InterPro" id="IPR019888">
    <property type="entry name" value="Tscrpt_reg_AsnC-like"/>
</dbReference>
<dbReference type="InterPro" id="IPR036388">
    <property type="entry name" value="WH-like_DNA-bd_sf"/>
</dbReference>
<dbReference type="GO" id="GO:0043565">
    <property type="term" value="F:sequence-specific DNA binding"/>
    <property type="evidence" value="ECO:0007669"/>
    <property type="project" value="InterPro"/>
</dbReference>
<dbReference type="GO" id="GO:0043200">
    <property type="term" value="P:response to amino acid"/>
    <property type="evidence" value="ECO:0007669"/>
    <property type="project" value="TreeGrafter"/>
</dbReference>
<gene>
    <name evidence="6" type="ORF">SAMN02927900_03504</name>
</gene>
<dbReference type="Gene3D" id="1.10.10.10">
    <property type="entry name" value="Winged helix-like DNA-binding domain superfamily/Winged helix DNA-binding domain"/>
    <property type="match status" value="1"/>
</dbReference>
<dbReference type="SUPFAM" id="SSF46785">
    <property type="entry name" value="Winged helix' DNA-binding domain"/>
    <property type="match status" value="1"/>
</dbReference>
<dbReference type="PRINTS" id="PR00033">
    <property type="entry name" value="HTHASNC"/>
</dbReference>
<evidence type="ECO:0000256" key="2">
    <source>
        <dbReference type="ARBA" id="ARBA00023125"/>
    </source>
</evidence>
<dbReference type="PANTHER" id="PTHR30154">
    <property type="entry name" value="LEUCINE-RESPONSIVE REGULATORY PROTEIN"/>
    <property type="match status" value="1"/>
</dbReference>
<dbReference type="InterPro" id="IPR011008">
    <property type="entry name" value="Dimeric_a/b-barrel"/>
</dbReference>
<dbReference type="InterPro" id="IPR019887">
    <property type="entry name" value="Tscrpt_reg_AsnC/Lrp_C"/>
</dbReference>
<keyword evidence="3" id="KW-0010">Activator</keyword>
<dbReference type="InterPro" id="IPR036390">
    <property type="entry name" value="WH_DNA-bd_sf"/>
</dbReference>
<evidence type="ECO:0000256" key="3">
    <source>
        <dbReference type="ARBA" id="ARBA00023159"/>
    </source>
</evidence>
<dbReference type="Gene3D" id="3.30.70.920">
    <property type="match status" value="1"/>
</dbReference>
<keyword evidence="2 6" id="KW-0238">DNA-binding</keyword>
<accession>A0A1G4SA01</accession>
<evidence type="ECO:0000313" key="7">
    <source>
        <dbReference type="Proteomes" id="UP000199542"/>
    </source>
</evidence>
<evidence type="ECO:0000259" key="5">
    <source>
        <dbReference type="PROSITE" id="PS50956"/>
    </source>
</evidence>
<evidence type="ECO:0000313" key="6">
    <source>
        <dbReference type="EMBL" id="SCW65831.1"/>
    </source>
</evidence>
<dbReference type="SUPFAM" id="SSF54909">
    <property type="entry name" value="Dimeric alpha+beta barrel"/>
    <property type="match status" value="1"/>
</dbReference>
<dbReference type="PANTHER" id="PTHR30154:SF0">
    <property type="entry name" value="LEUCINE-RESPONSIVE REGULATORY PROTEIN"/>
    <property type="match status" value="1"/>
</dbReference>
<dbReference type="GO" id="GO:0005829">
    <property type="term" value="C:cytosol"/>
    <property type="evidence" value="ECO:0007669"/>
    <property type="project" value="TreeGrafter"/>
</dbReference>
<name>A0A1G4SA01_9HYPH</name>
<dbReference type="InterPro" id="IPR000485">
    <property type="entry name" value="AsnC-type_HTH_dom"/>
</dbReference>
<protein>
    <submittedName>
        <fullName evidence="6">DNA-binding transcriptional regulator, Lrp family</fullName>
    </submittedName>
</protein>
<reference evidence="6 7" key="1">
    <citation type="submission" date="2016-10" db="EMBL/GenBank/DDBJ databases">
        <authorList>
            <person name="de Groot N.N."/>
        </authorList>
    </citation>
    <scope>NUCLEOTIDE SEQUENCE [LARGE SCALE GENOMIC DNA]</scope>
    <source>
        <strain evidence="6 7">CGMCC 1.3401</strain>
    </source>
</reference>
<dbReference type="Pfam" id="PF13404">
    <property type="entry name" value="HTH_AsnC-type"/>
    <property type="match status" value="1"/>
</dbReference>
<dbReference type="AlphaFoldDB" id="A0A1G4SA01"/>
<proteinExistence type="predicted"/>
<keyword evidence="4" id="KW-0804">Transcription</keyword>
<feature type="domain" description="HTH asnC-type" evidence="5">
    <location>
        <begin position="97"/>
        <end position="158"/>
    </location>
</feature>
<dbReference type="Proteomes" id="UP000199542">
    <property type="component" value="Unassembled WGS sequence"/>
</dbReference>
<dbReference type="PROSITE" id="PS50956">
    <property type="entry name" value="HTH_ASNC_2"/>
    <property type="match status" value="1"/>
</dbReference>
<keyword evidence="1" id="KW-0805">Transcription regulation</keyword>
<organism evidence="6 7">
    <name type="scientific">Rhizobium mongolense subsp. loessense</name>
    <dbReference type="NCBI Taxonomy" id="158890"/>
    <lineage>
        <taxon>Bacteria</taxon>
        <taxon>Pseudomonadati</taxon>
        <taxon>Pseudomonadota</taxon>
        <taxon>Alphaproteobacteria</taxon>
        <taxon>Hyphomicrobiales</taxon>
        <taxon>Rhizobiaceae</taxon>
        <taxon>Rhizobium/Agrobacterium group</taxon>
        <taxon>Rhizobium</taxon>
    </lineage>
</organism>